<dbReference type="PROSITE" id="PS50048">
    <property type="entry name" value="ZN2_CY6_FUNGAL_2"/>
    <property type="match status" value="1"/>
</dbReference>
<dbReference type="GO" id="GO:0008270">
    <property type="term" value="F:zinc ion binding"/>
    <property type="evidence" value="ECO:0007669"/>
    <property type="project" value="InterPro"/>
</dbReference>
<dbReference type="Pfam" id="PF11951">
    <property type="entry name" value="Fungal_trans_2"/>
    <property type="match status" value="1"/>
</dbReference>
<dbReference type="Pfam" id="PF00172">
    <property type="entry name" value="Zn_clus"/>
    <property type="match status" value="1"/>
</dbReference>
<sequence length="444" mass="48570">MDSTLGPLDDLLSVELSDSTASPNPSADRAPSAAPSSQGDARVRRKPIPKKGHTKSRRGCLSCKRRKVKCQEDLPECTNCTRLGLRCVYSGFRLAAASAELSPVPAAPLSTVPEAFTMKDLQYFHHFLITAYPPLPMQGDAVWKGVAALSHQYDYLAHAMLGLAASHLSLYTGNDAGNALTHRVKAISSLNESLNHPCTSTAEGDARFGAIMALTFQASCMPEGMTEFLSMVRGCHVIAATGVLDFSKSLFRDFTEEGYTDSVKRLVGTGGLALDGLQARYFDEFFVSLRKLAPLCTSPLEIKLLAAAERVSKQVRISAVDAFTECSLVYGMINSSSNTEFSPFLDPTNYPTQLLLIHFFFIEFAIGELCLGLLGERFGFKRRATLSWLNTLLKTLPEEYWSYAEWPIKYAGVLAAGLDSPFNLNQVHPSMPQFLARRSVLSPT</sequence>
<proteinExistence type="predicted"/>
<evidence type="ECO:0000256" key="1">
    <source>
        <dbReference type="ARBA" id="ARBA00023242"/>
    </source>
</evidence>
<feature type="region of interest" description="Disordered" evidence="2">
    <location>
        <begin position="1"/>
        <end position="57"/>
    </location>
</feature>
<dbReference type="SUPFAM" id="SSF57701">
    <property type="entry name" value="Zn2/Cys6 DNA-binding domain"/>
    <property type="match status" value="1"/>
</dbReference>
<keyword evidence="1" id="KW-0539">Nucleus</keyword>
<dbReference type="InterPro" id="IPR036864">
    <property type="entry name" value="Zn2-C6_fun-type_DNA-bd_sf"/>
</dbReference>
<dbReference type="InterPro" id="IPR052400">
    <property type="entry name" value="Zn2-C6_fungal_TF"/>
</dbReference>
<dbReference type="PROSITE" id="PS00463">
    <property type="entry name" value="ZN2_CY6_FUNGAL_1"/>
    <property type="match status" value="1"/>
</dbReference>
<dbReference type="AlphaFoldDB" id="A0AA39WKQ7"/>
<dbReference type="PANTHER" id="PTHR47657">
    <property type="entry name" value="STEROL REGULATORY ELEMENT-BINDING PROTEIN ECM22"/>
    <property type="match status" value="1"/>
</dbReference>
<dbReference type="CDD" id="cd00067">
    <property type="entry name" value="GAL4"/>
    <property type="match status" value="1"/>
</dbReference>
<dbReference type="Proteomes" id="UP001175000">
    <property type="component" value="Unassembled WGS sequence"/>
</dbReference>
<evidence type="ECO:0000256" key="2">
    <source>
        <dbReference type="SAM" id="MobiDB-lite"/>
    </source>
</evidence>
<keyword evidence="5" id="KW-1185">Reference proteome</keyword>
<comment type="caution">
    <text evidence="4">The sequence shown here is derived from an EMBL/GenBank/DDBJ whole genome shotgun (WGS) entry which is preliminary data.</text>
</comment>
<dbReference type="InterPro" id="IPR021858">
    <property type="entry name" value="Fun_TF"/>
</dbReference>
<name>A0AA39WKQ7_9PEZI</name>
<feature type="compositionally biased region" description="Low complexity" evidence="2">
    <location>
        <begin position="8"/>
        <end position="37"/>
    </location>
</feature>
<dbReference type="PANTHER" id="PTHR47657:SF7">
    <property type="entry name" value="STEROL REGULATORY ELEMENT-BINDING PROTEIN ECM22"/>
    <property type="match status" value="1"/>
</dbReference>
<reference evidence="4" key="1">
    <citation type="submission" date="2023-06" db="EMBL/GenBank/DDBJ databases">
        <title>Genome-scale phylogeny and comparative genomics of the fungal order Sordariales.</title>
        <authorList>
            <consortium name="Lawrence Berkeley National Laboratory"/>
            <person name="Hensen N."/>
            <person name="Bonometti L."/>
            <person name="Westerberg I."/>
            <person name="Brannstrom I.O."/>
            <person name="Guillou S."/>
            <person name="Cros-Aarteil S."/>
            <person name="Calhoun S."/>
            <person name="Haridas S."/>
            <person name="Kuo A."/>
            <person name="Mondo S."/>
            <person name="Pangilinan J."/>
            <person name="Riley R."/>
            <person name="Labutti K."/>
            <person name="Andreopoulos B."/>
            <person name="Lipzen A."/>
            <person name="Chen C."/>
            <person name="Yanf M."/>
            <person name="Daum C."/>
            <person name="Ng V."/>
            <person name="Clum A."/>
            <person name="Steindorff A."/>
            <person name="Ohm R."/>
            <person name="Martin F."/>
            <person name="Silar P."/>
            <person name="Natvig D."/>
            <person name="Lalanne C."/>
            <person name="Gautier V."/>
            <person name="Ament-Velasquez S.L."/>
            <person name="Kruys A."/>
            <person name="Hutchinson M.I."/>
            <person name="Powell A.J."/>
            <person name="Barry K."/>
            <person name="Miller A.N."/>
            <person name="Grigoriev I.V."/>
            <person name="Debuchy R."/>
            <person name="Gladieux P."/>
            <person name="Thoren M.H."/>
            <person name="Johannesson H."/>
        </authorList>
    </citation>
    <scope>NUCLEOTIDE SEQUENCE</scope>
    <source>
        <strain evidence="4">CBS 606.72</strain>
    </source>
</reference>
<dbReference type="SMART" id="SM00066">
    <property type="entry name" value="GAL4"/>
    <property type="match status" value="1"/>
</dbReference>
<organism evidence="4 5">
    <name type="scientific">Immersiella caudata</name>
    <dbReference type="NCBI Taxonomy" id="314043"/>
    <lineage>
        <taxon>Eukaryota</taxon>
        <taxon>Fungi</taxon>
        <taxon>Dikarya</taxon>
        <taxon>Ascomycota</taxon>
        <taxon>Pezizomycotina</taxon>
        <taxon>Sordariomycetes</taxon>
        <taxon>Sordariomycetidae</taxon>
        <taxon>Sordariales</taxon>
        <taxon>Lasiosphaeriaceae</taxon>
        <taxon>Immersiella</taxon>
    </lineage>
</organism>
<evidence type="ECO:0000259" key="3">
    <source>
        <dbReference type="PROSITE" id="PS50048"/>
    </source>
</evidence>
<evidence type="ECO:0000313" key="5">
    <source>
        <dbReference type="Proteomes" id="UP001175000"/>
    </source>
</evidence>
<feature type="domain" description="Zn(2)-C6 fungal-type" evidence="3">
    <location>
        <begin position="59"/>
        <end position="89"/>
    </location>
</feature>
<accession>A0AA39WKQ7</accession>
<dbReference type="GO" id="GO:0000981">
    <property type="term" value="F:DNA-binding transcription factor activity, RNA polymerase II-specific"/>
    <property type="evidence" value="ECO:0007669"/>
    <property type="project" value="InterPro"/>
</dbReference>
<dbReference type="Gene3D" id="4.10.240.10">
    <property type="entry name" value="Zn(2)-C6 fungal-type DNA-binding domain"/>
    <property type="match status" value="1"/>
</dbReference>
<protein>
    <recommendedName>
        <fullName evidence="3">Zn(2)-C6 fungal-type domain-containing protein</fullName>
    </recommendedName>
</protein>
<gene>
    <name evidence="4" type="ORF">B0T14DRAFT_568735</name>
</gene>
<evidence type="ECO:0000313" key="4">
    <source>
        <dbReference type="EMBL" id="KAK0617208.1"/>
    </source>
</evidence>
<feature type="compositionally biased region" description="Basic residues" evidence="2">
    <location>
        <begin position="43"/>
        <end position="57"/>
    </location>
</feature>
<dbReference type="EMBL" id="JAULSU010000005">
    <property type="protein sequence ID" value="KAK0617208.1"/>
    <property type="molecule type" value="Genomic_DNA"/>
</dbReference>
<dbReference type="InterPro" id="IPR001138">
    <property type="entry name" value="Zn2Cys6_DnaBD"/>
</dbReference>